<dbReference type="GO" id="GO:0016324">
    <property type="term" value="C:apical plasma membrane"/>
    <property type="evidence" value="ECO:0007669"/>
    <property type="project" value="TreeGrafter"/>
</dbReference>
<sequence>MALYPTVPIQIQLTDYELETPHLGVAPIYSVVPVTPPPPPYNPHLYPPLYDVEPPPPPHNLPQFVALVGIHPMHQKSGSTSSSETSRRHSAENKTPPTSEEKEAKITTKEVILNKKDGKFGMKLATIHKNIFIYKVTKGSPASQAGLKLGDQIVKVNGTCVSGLSNDNVHDLLRRCPQYGIKFTVRSRSDLTVFKKLDSVKKSFKDL</sequence>
<dbReference type="AlphaFoldDB" id="A0A1B6FJR2"/>
<dbReference type="SUPFAM" id="SSF50156">
    <property type="entry name" value="PDZ domain-like"/>
    <property type="match status" value="1"/>
</dbReference>
<feature type="domain" description="PDZ" evidence="3">
    <location>
        <begin position="110"/>
        <end position="175"/>
    </location>
</feature>
<proteinExistence type="predicted"/>
<accession>A0A1B6FJR2</accession>
<dbReference type="PANTHER" id="PTHR14191:SF3">
    <property type="entry name" value="NA(+)_H(+) EXCHANGE REGULATORY COFACTOR-LIKE PROTEIN NRFL-1"/>
    <property type="match status" value="1"/>
</dbReference>
<keyword evidence="1" id="KW-0677">Repeat</keyword>
<evidence type="ECO:0000256" key="2">
    <source>
        <dbReference type="SAM" id="MobiDB-lite"/>
    </source>
</evidence>
<feature type="region of interest" description="Disordered" evidence="2">
    <location>
        <begin position="74"/>
        <end position="106"/>
    </location>
</feature>
<dbReference type="Gene3D" id="2.30.42.10">
    <property type="match status" value="1"/>
</dbReference>
<evidence type="ECO:0000256" key="1">
    <source>
        <dbReference type="ARBA" id="ARBA00022737"/>
    </source>
</evidence>
<dbReference type="Pfam" id="PF00595">
    <property type="entry name" value="PDZ"/>
    <property type="match status" value="1"/>
</dbReference>
<gene>
    <name evidence="4" type="ORF">g.28400</name>
</gene>
<dbReference type="InterPro" id="IPR051067">
    <property type="entry name" value="NHER"/>
</dbReference>
<dbReference type="PANTHER" id="PTHR14191">
    <property type="entry name" value="PDZ DOMAIN CONTAINING PROTEIN"/>
    <property type="match status" value="1"/>
</dbReference>
<reference evidence="4" key="1">
    <citation type="submission" date="2015-11" db="EMBL/GenBank/DDBJ databases">
        <title>De novo transcriptome assembly of four potential Pierce s Disease insect vectors from Arizona vineyards.</title>
        <authorList>
            <person name="Tassone E.E."/>
        </authorList>
    </citation>
    <scope>NUCLEOTIDE SEQUENCE</scope>
</reference>
<organism evidence="4">
    <name type="scientific">Cuerna arida</name>
    <dbReference type="NCBI Taxonomy" id="1464854"/>
    <lineage>
        <taxon>Eukaryota</taxon>
        <taxon>Metazoa</taxon>
        <taxon>Ecdysozoa</taxon>
        <taxon>Arthropoda</taxon>
        <taxon>Hexapoda</taxon>
        <taxon>Insecta</taxon>
        <taxon>Pterygota</taxon>
        <taxon>Neoptera</taxon>
        <taxon>Paraneoptera</taxon>
        <taxon>Hemiptera</taxon>
        <taxon>Auchenorrhyncha</taxon>
        <taxon>Membracoidea</taxon>
        <taxon>Cicadellidae</taxon>
        <taxon>Cicadellinae</taxon>
        <taxon>Proconiini</taxon>
        <taxon>Cuerna</taxon>
    </lineage>
</organism>
<dbReference type="GO" id="GO:0072659">
    <property type="term" value="P:protein localization to plasma membrane"/>
    <property type="evidence" value="ECO:0007669"/>
    <property type="project" value="TreeGrafter"/>
</dbReference>
<dbReference type="SMART" id="SM00228">
    <property type="entry name" value="PDZ"/>
    <property type="match status" value="1"/>
</dbReference>
<dbReference type="InterPro" id="IPR036034">
    <property type="entry name" value="PDZ_sf"/>
</dbReference>
<protein>
    <recommendedName>
        <fullName evidence="3">PDZ domain-containing protein</fullName>
    </recommendedName>
</protein>
<dbReference type="EMBL" id="GECZ01019339">
    <property type="protein sequence ID" value="JAS50430.1"/>
    <property type="molecule type" value="Transcribed_RNA"/>
</dbReference>
<dbReference type="PROSITE" id="PS50106">
    <property type="entry name" value="PDZ"/>
    <property type="match status" value="1"/>
</dbReference>
<evidence type="ECO:0000313" key="4">
    <source>
        <dbReference type="EMBL" id="JAS50430.1"/>
    </source>
</evidence>
<dbReference type="GO" id="GO:0043495">
    <property type="term" value="F:protein-membrane adaptor activity"/>
    <property type="evidence" value="ECO:0007669"/>
    <property type="project" value="TreeGrafter"/>
</dbReference>
<name>A0A1B6FJR2_9HEMI</name>
<dbReference type="InterPro" id="IPR001478">
    <property type="entry name" value="PDZ"/>
</dbReference>
<evidence type="ECO:0000259" key="3">
    <source>
        <dbReference type="PROSITE" id="PS50106"/>
    </source>
</evidence>